<organism evidence="1 2">
    <name type="scientific">Linum tenue</name>
    <dbReference type="NCBI Taxonomy" id="586396"/>
    <lineage>
        <taxon>Eukaryota</taxon>
        <taxon>Viridiplantae</taxon>
        <taxon>Streptophyta</taxon>
        <taxon>Embryophyta</taxon>
        <taxon>Tracheophyta</taxon>
        <taxon>Spermatophyta</taxon>
        <taxon>Magnoliopsida</taxon>
        <taxon>eudicotyledons</taxon>
        <taxon>Gunneridae</taxon>
        <taxon>Pentapetalae</taxon>
        <taxon>rosids</taxon>
        <taxon>fabids</taxon>
        <taxon>Malpighiales</taxon>
        <taxon>Linaceae</taxon>
        <taxon>Linum</taxon>
    </lineage>
</organism>
<proteinExistence type="predicted"/>
<keyword evidence="2" id="KW-1185">Reference proteome</keyword>
<sequence length="32" mass="3771">MMGVPWRVKSRSKSELLDRGSFMRWSAIENES</sequence>
<gene>
    <name evidence="1" type="ORF">LITE_LOCUS19583</name>
</gene>
<name>A0AAV0KQG5_9ROSI</name>
<dbReference type="Proteomes" id="UP001154282">
    <property type="component" value="Unassembled WGS sequence"/>
</dbReference>
<accession>A0AAV0KQG5</accession>
<protein>
    <submittedName>
        <fullName evidence="1">Uncharacterized protein</fullName>
    </submittedName>
</protein>
<dbReference type="AlphaFoldDB" id="A0AAV0KQG5"/>
<evidence type="ECO:0000313" key="2">
    <source>
        <dbReference type="Proteomes" id="UP001154282"/>
    </source>
</evidence>
<comment type="caution">
    <text evidence="1">The sequence shown here is derived from an EMBL/GenBank/DDBJ whole genome shotgun (WGS) entry which is preliminary data.</text>
</comment>
<dbReference type="EMBL" id="CAMGYJ010000005">
    <property type="protein sequence ID" value="CAI0423615.1"/>
    <property type="molecule type" value="Genomic_DNA"/>
</dbReference>
<evidence type="ECO:0000313" key="1">
    <source>
        <dbReference type="EMBL" id="CAI0423615.1"/>
    </source>
</evidence>
<reference evidence="1" key="1">
    <citation type="submission" date="2022-08" db="EMBL/GenBank/DDBJ databases">
        <authorList>
            <person name="Gutierrez-Valencia J."/>
        </authorList>
    </citation>
    <scope>NUCLEOTIDE SEQUENCE</scope>
</reference>